<dbReference type="SUPFAM" id="SSF48452">
    <property type="entry name" value="TPR-like"/>
    <property type="match status" value="1"/>
</dbReference>
<keyword evidence="3" id="KW-1185">Reference proteome</keyword>
<evidence type="ECO:0000313" key="2">
    <source>
        <dbReference type="EMBL" id="OXM16606.1"/>
    </source>
</evidence>
<name>A0A229P2T2_9BACL</name>
<dbReference type="EMBL" id="NMUQ01000001">
    <property type="protein sequence ID" value="OXM16606.1"/>
    <property type="molecule type" value="Genomic_DNA"/>
</dbReference>
<dbReference type="InterPro" id="IPR011990">
    <property type="entry name" value="TPR-like_helical_dom_sf"/>
</dbReference>
<reference evidence="2 3" key="1">
    <citation type="submission" date="2017-07" db="EMBL/GenBank/DDBJ databases">
        <title>Paenibacillus herberti R33 genome sequencing and assembly.</title>
        <authorList>
            <person name="Su W."/>
        </authorList>
    </citation>
    <scope>NUCLEOTIDE SEQUENCE [LARGE SCALE GENOMIC DNA]</scope>
    <source>
        <strain evidence="2 3">R33</strain>
    </source>
</reference>
<dbReference type="RefSeq" id="WP_089523690.1">
    <property type="nucleotide sequence ID" value="NZ_NMUQ01000001.1"/>
</dbReference>
<evidence type="ECO:0000313" key="3">
    <source>
        <dbReference type="Proteomes" id="UP000215145"/>
    </source>
</evidence>
<dbReference type="PROSITE" id="PS50005">
    <property type="entry name" value="TPR"/>
    <property type="match status" value="1"/>
</dbReference>
<dbReference type="OrthoDB" id="2370959at2"/>
<accession>A0A229P2T2</accession>
<organism evidence="2 3">
    <name type="scientific">Paenibacillus herberti</name>
    <dbReference type="NCBI Taxonomy" id="1619309"/>
    <lineage>
        <taxon>Bacteria</taxon>
        <taxon>Bacillati</taxon>
        <taxon>Bacillota</taxon>
        <taxon>Bacilli</taxon>
        <taxon>Bacillales</taxon>
        <taxon>Paenibacillaceae</taxon>
        <taxon>Paenibacillus</taxon>
    </lineage>
</organism>
<dbReference type="Gene3D" id="1.25.40.10">
    <property type="entry name" value="Tetratricopeptide repeat domain"/>
    <property type="match status" value="1"/>
</dbReference>
<sequence>MFEPMFAVMNEMLDDIMLRCPGCSPGEREQLLGQLIQLRGISDQFIDEWLVFEEKLVDFQDAFPTEAAAAGLGGVAAIHKGLSGAHAPQPTGQPGRLAKAKLPLMMEPPSLKRPTSSPVAKPSQQDSLPIAKEAAPKGEIPLPVNAAALSFDTEENMMRKIACGQGYFKLFMFPQAVLEFQAAIDLMPECNLARLYLAMSFMHTQQWNDAELHFKLLATLTEHPRWQAISFNALGCIQAIRLNMEQAERLFRQAVKMDPSFEDPVTNLKSCHQAPGPLSLYFGSAELI</sequence>
<dbReference type="InterPro" id="IPR019734">
    <property type="entry name" value="TPR_rpt"/>
</dbReference>
<protein>
    <submittedName>
        <fullName evidence="2">Uncharacterized protein</fullName>
    </submittedName>
</protein>
<feature type="repeat" description="TPR" evidence="1">
    <location>
        <begin position="228"/>
        <end position="261"/>
    </location>
</feature>
<dbReference type="Proteomes" id="UP000215145">
    <property type="component" value="Unassembled WGS sequence"/>
</dbReference>
<keyword evidence="1" id="KW-0802">TPR repeat</keyword>
<evidence type="ECO:0000256" key="1">
    <source>
        <dbReference type="PROSITE-ProRule" id="PRU00339"/>
    </source>
</evidence>
<proteinExistence type="predicted"/>
<gene>
    <name evidence="2" type="ORF">CGZ75_08075</name>
</gene>
<comment type="caution">
    <text evidence="2">The sequence shown here is derived from an EMBL/GenBank/DDBJ whole genome shotgun (WGS) entry which is preliminary data.</text>
</comment>
<dbReference type="AlphaFoldDB" id="A0A229P2T2"/>